<keyword evidence="1" id="KW-1133">Transmembrane helix</keyword>
<feature type="transmembrane region" description="Helical" evidence="1">
    <location>
        <begin position="247"/>
        <end position="264"/>
    </location>
</feature>
<feature type="transmembrane region" description="Helical" evidence="1">
    <location>
        <begin position="57"/>
        <end position="79"/>
    </location>
</feature>
<dbReference type="GO" id="GO:0016020">
    <property type="term" value="C:membrane"/>
    <property type="evidence" value="ECO:0007669"/>
    <property type="project" value="InterPro"/>
</dbReference>
<feature type="transmembrane region" description="Helical" evidence="1">
    <location>
        <begin position="276"/>
        <end position="301"/>
    </location>
</feature>
<dbReference type="PIRSF" id="PIRSF038991">
    <property type="entry name" value="Protein_AbrB"/>
    <property type="match status" value="1"/>
</dbReference>
<feature type="transmembrane region" description="Helical" evidence="1">
    <location>
        <begin position="12"/>
        <end position="36"/>
    </location>
</feature>
<dbReference type="Proteomes" id="UP000317770">
    <property type="component" value="Unassembled WGS sequence"/>
</dbReference>
<feature type="transmembrane region" description="Helical" evidence="1">
    <location>
        <begin position="196"/>
        <end position="214"/>
    </location>
</feature>
<organism evidence="2 3">
    <name type="scientific">Peribacillus simplex</name>
    <dbReference type="NCBI Taxonomy" id="1478"/>
    <lineage>
        <taxon>Bacteria</taxon>
        <taxon>Bacillati</taxon>
        <taxon>Bacillota</taxon>
        <taxon>Bacilli</taxon>
        <taxon>Bacillales</taxon>
        <taxon>Bacillaceae</taxon>
        <taxon>Peribacillus</taxon>
    </lineage>
</organism>
<feature type="transmembrane region" description="Helical" evidence="1">
    <location>
        <begin position="339"/>
        <end position="357"/>
    </location>
</feature>
<keyword evidence="1" id="KW-0812">Transmembrane</keyword>
<evidence type="ECO:0000256" key="1">
    <source>
        <dbReference type="SAM" id="Phobius"/>
    </source>
</evidence>
<feature type="transmembrane region" description="Helical" evidence="1">
    <location>
        <begin position="221"/>
        <end position="241"/>
    </location>
</feature>
<dbReference type="RefSeq" id="WP_144478283.1">
    <property type="nucleotide sequence ID" value="NZ_JARMTY010000026.1"/>
</dbReference>
<evidence type="ECO:0000313" key="3">
    <source>
        <dbReference type="Proteomes" id="UP000317770"/>
    </source>
</evidence>
<sequence length="375" mass="41013">MKKWDLNNASKTIQFSAALLTAFIGGGIFSLIRFPIPWLLGPMAALLIASRFKNVKLIWTVSMRNTGLIIVGYSIGISFTKSSLSDMISHLPSMLILTTLIVLVCVCSAFVMSKCSGIDYPTSLTSSIPGGLSQIVVFAEEMKGIDITTVTFFHVTRVIMVVFLVPLLIFSPIFAAKSTNDSSKIMDNVIPEWSDLFPLIFLFALICFLAARIGKIFKLPAPYFLGPVIVAAALGIFGLQGPPLPPSLLDISQFMVGGYIGLLLKPEQLENKRKTLLLALMNGLILICATMFFSFLLTQYYDLSTITGFLSLAPGGMDQMGIIAQVVNADVSTVTSYQLFRMAFIYAAVPPLLRLVLKLSLRKKDKNSNVKLNVK</sequence>
<accession>A0A8B5XZR3</accession>
<protein>
    <submittedName>
        <fullName evidence="2">AbrB family transcriptional regulator</fullName>
    </submittedName>
</protein>
<dbReference type="InterPro" id="IPR007820">
    <property type="entry name" value="AbrB_fam"/>
</dbReference>
<reference evidence="2 3" key="1">
    <citation type="submission" date="2019-07" db="EMBL/GenBank/DDBJ databases">
        <title>Genome assembly of Bacillus simplex strain GGC-P6A.</title>
        <authorList>
            <person name="Jennings M.E."/>
            <person name="Barton H.A."/>
        </authorList>
    </citation>
    <scope>NUCLEOTIDE SEQUENCE [LARGE SCALE GENOMIC DNA]</scope>
    <source>
        <strain evidence="2 3">GGC-P6A</strain>
    </source>
</reference>
<dbReference type="PANTHER" id="PTHR38457">
    <property type="entry name" value="REGULATOR ABRB-RELATED"/>
    <property type="match status" value="1"/>
</dbReference>
<proteinExistence type="predicted"/>
<gene>
    <name evidence="2" type="ORF">FQP34_09300</name>
</gene>
<dbReference type="InterPro" id="IPR017516">
    <property type="entry name" value="AbrB_dup"/>
</dbReference>
<evidence type="ECO:0000313" key="2">
    <source>
        <dbReference type="EMBL" id="TVX81178.1"/>
    </source>
</evidence>
<keyword evidence="1" id="KW-0472">Membrane</keyword>
<dbReference type="PANTHER" id="PTHR38457:SF1">
    <property type="entry name" value="REGULATOR ABRB-RELATED"/>
    <property type="match status" value="1"/>
</dbReference>
<dbReference type="AlphaFoldDB" id="A0A8B5XZR3"/>
<name>A0A8B5XZR3_9BACI</name>
<dbReference type="EMBL" id="VNKI01000004">
    <property type="protein sequence ID" value="TVX81178.1"/>
    <property type="molecule type" value="Genomic_DNA"/>
</dbReference>
<feature type="transmembrane region" description="Helical" evidence="1">
    <location>
        <begin position="158"/>
        <end position="176"/>
    </location>
</feature>
<dbReference type="Pfam" id="PF05145">
    <property type="entry name" value="AbrB"/>
    <property type="match status" value="1"/>
</dbReference>
<dbReference type="GO" id="GO:0010468">
    <property type="term" value="P:regulation of gene expression"/>
    <property type="evidence" value="ECO:0007669"/>
    <property type="project" value="InterPro"/>
</dbReference>
<dbReference type="NCBIfam" id="TIGR03082">
    <property type="entry name" value="Gneg_AbrB_dup"/>
    <property type="match status" value="2"/>
</dbReference>
<feature type="transmembrane region" description="Helical" evidence="1">
    <location>
        <begin position="91"/>
        <end position="112"/>
    </location>
</feature>
<comment type="caution">
    <text evidence="2">The sequence shown here is derived from an EMBL/GenBank/DDBJ whole genome shotgun (WGS) entry which is preliminary data.</text>
</comment>